<evidence type="ECO:0000313" key="11">
    <source>
        <dbReference type="Proteomes" id="UP000638043"/>
    </source>
</evidence>
<dbReference type="CDD" id="cd06185">
    <property type="entry name" value="PDR_like"/>
    <property type="match status" value="1"/>
</dbReference>
<sequence>MTAVTLPALRNGLDLVVADVVERPGGIRSIALAAPGGEELPGFTAGSHLVVGCGGQANAYSLTGEGIFPERYTLSVLRRDEGRGGSAFMHTLAVGDAVRASRPRSAFAPVADARLHLLIAGGIGVTPILSHARAAAAWGRRAAILYVHAPGSDAHLDDLEDVARVAGFELVACEGRASLPQALAGFLGDRPLGSHLYTCGPEGFMERVLGEARAAGWPEDRLHSEAFGSAQLDPGAPFTATLARSGERVSVPAGVSLLEALEGAGRAIPNMCRQGVCGECVLAVRVGRPLHRDSYLSDDERESAIMPCVSRCVDTELELDL</sequence>
<name>A0ABQ2N6G1_9MICO</name>
<keyword evidence="5" id="KW-0560">Oxidoreductase</keyword>
<keyword evidence="11" id="KW-1185">Reference proteome</keyword>
<dbReference type="InterPro" id="IPR050415">
    <property type="entry name" value="MRET"/>
</dbReference>
<keyword evidence="6" id="KW-0408">Iron</keyword>
<dbReference type="PROSITE" id="PS51085">
    <property type="entry name" value="2FE2S_FER_2"/>
    <property type="match status" value="1"/>
</dbReference>
<protein>
    <submittedName>
        <fullName evidence="10">Ferredoxin</fullName>
    </submittedName>
</protein>
<proteinExistence type="predicted"/>
<dbReference type="InterPro" id="IPR001041">
    <property type="entry name" value="2Fe-2S_ferredoxin-type"/>
</dbReference>
<keyword evidence="2" id="KW-0285">Flavoprotein</keyword>
<dbReference type="PANTHER" id="PTHR47354">
    <property type="entry name" value="NADH OXIDOREDUCTASE HCR"/>
    <property type="match status" value="1"/>
</dbReference>
<keyword evidence="7" id="KW-0411">Iron-sulfur</keyword>
<dbReference type="SUPFAM" id="SSF52343">
    <property type="entry name" value="Ferredoxin reductase-like, C-terminal NADP-linked domain"/>
    <property type="match status" value="1"/>
</dbReference>
<evidence type="ECO:0000256" key="4">
    <source>
        <dbReference type="ARBA" id="ARBA00022723"/>
    </source>
</evidence>
<dbReference type="InterPro" id="IPR017927">
    <property type="entry name" value="FAD-bd_FR_type"/>
</dbReference>
<feature type="domain" description="FAD-binding FR-type" evidence="9">
    <location>
        <begin position="10"/>
        <end position="110"/>
    </location>
</feature>
<dbReference type="EMBL" id="BMMQ01000006">
    <property type="protein sequence ID" value="GGO64751.1"/>
    <property type="molecule type" value="Genomic_DNA"/>
</dbReference>
<dbReference type="RefSeq" id="WP_229661251.1">
    <property type="nucleotide sequence ID" value="NZ_BMMQ01000006.1"/>
</dbReference>
<dbReference type="Gene3D" id="3.10.20.30">
    <property type="match status" value="1"/>
</dbReference>
<evidence type="ECO:0000256" key="3">
    <source>
        <dbReference type="ARBA" id="ARBA00022714"/>
    </source>
</evidence>
<dbReference type="Gene3D" id="3.40.50.80">
    <property type="entry name" value="Nucleotide-binding domain of ferredoxin-NADP reductase (FNR) module"/>
    <property type="match status" value="1"/>
</dbReference>
<evidence type="ECO:0000256" key="6">
    <source>
        <dbReference type="ARBA" id="ARBA00023004"/>
    </source>
</evidence>
<evidence type="ECO:0000256" key="1">
    <source>
        <dbReference type="ARBA" id="ARBA00001974"/>
    </source>
</evidence>
<dbReference type="InterPro" id="IPR039261">
    <property type="entry name" value="FNR_nucleotide-bd"/>
</dbReference>
<keyword evidence="3" id="KW-0001">2Fe-2S</keyword>
<dbReference type="SUPFAM" id="SSF63380">
    <property type="entry name" value="Riboflavin synthase domain-like"/>
    <property type="match status" value="1"/>
</dbReference>
<keyword evidence="4" id="KW-0479">Metal-binding</keyword>
<dbReference type="Pfam" id="PF00111">
    <property type="entry name" value="Fer2"/>
    <property type="match status" value="1"/>
</dbReference>
<dbReference type="Gene3D" id="2.40.30.10">
    <property type="entry name" value="Translation factors"/>
    <property type="match status" value="1"/>
</dbReference>
<evidence type="ECO:0000256" key="5">
    <source>
        <dbReference type="ARBA" id="ARBA00023002"/>
    </source>
</evidence>
<gene>
    <name evidence="10" type="ORF">GCM10010910_20340</name>
</gene>
<evidence type="ECO:0000313" key="10">
    <source>
        <dbReference type="EMBL" id="GGO64751.1"/>
    </source>
</evidence>
<dbReference type="PANTHER" id="PTHR47354:SF1">
    <property type="entry name" value="CARNITINE MONOOXYGENASE REDUCTASE SUBUNIT"/>
    <property type="match status" value="1"/>
</dbReference>
<dbReference type="SUPFAM" id="SSF54292">
    <property type="entry name" value="2Fe-2S ferredoxin-like"/>
    <property type="match status" value="1"/>
</dbReference>
<comment type="cofactor">
    <cofactor evidence="1">
        <name>FAD</name>
        <dbReference type="ChEBI" id="CHEBI:57692"/>
    </cofactor>
</comment>
<dbReference type="CDD" id="cd00207">
    <property type="entry name" value="fer2"/>
    <property type="match status" value="1"/>
</dbReference>
<comment type="caution">
    <text evidence="10">The sequence shown here is derived from an EMBL/GenBank/DDBJ whole genome shotgun (WGS) entry which is preliminary data.</text>
</comment>
<dbReference type="InterPro" id="IPR054582">
    <property type="entry name" value="DmmA-like_N"/>
</dbReference>
<evidence type="ECO:0000259" key="9">
    <source>
        <dbReference type="PROSITE" id="PS51384"/>
    </source>
</evidence>
<dbReference type="PRINTS" id="PR00409">
    <property type="entry name" value="PHDIOXRDTASE"/>
</dbReference>
<dbReference type="InterPro" id="IPR012675">
    <property type="entry name" value="Beta-grasp_dom_sf"/>
</dbReference>
<dbReference type="Proteomes" id="UP000638043">
    <property type="component" value="Unassembled WGS sequence"/>
</dbReference>
<dbReference type="InterPro" id="IPR017938">
    <property type="entry name" value="Riboflavin_synthase-like_b-brl"/>
</dbReference>
<evidence type="ECO:0000256" key="7">
    <source>
        <dbReference type="ARBA" id="ARBA00023014"/>
    </source>
</evidence>
<accession>A0ABQ2N6G1</accession>
<reference evidence="11" key="1">
    <citation type="journal article" date="2019" name="Int. J. Syst. Evol. Microbiol.">
        <title>The Global Catalogue of Microorganisms (GCM) 10K type strain sequencing project: providing services to taxonomists for standard genome sequencing and annotation.</title>
        <authorList>
            <consortium name="The Broad Institute Genomics Platform"/>
            <consortium name="The Broad Institute Genome Sequencing Center for Infectious Disease"/>
            <person name="Wu L."/>
            <person name="Ma J."/>
        </authorList>
    </citation>
    <scope>NUCLEOTIDE SEQUENCE [LARGE SCALE GENOMIC DNA]</scope>
    <source>
        <strain evidence="11">CGMCC 4.7181</strain>
    </source>
</reference>
<evidence type="ECO:0000259" key="8">
    <source>
        <dbReference type="PROSITE" id="PS51085"/>
    </source>
</evidence>
<evidence type="ECO:0000256" key="2">
    <source>
        <dbReference type="ARBA" id="ARBA00022630"/>
    </source>
</evidence>
<dbReference type="Pfam" id="PF22290">
    <property type="entry name" value="DmmA-like_N"/>
    <property type="match status" value="1"/>
</dbReference>
<dbReference type="InterPro" id="IPR036010">
    <property type="entry name" value="2Fe-2S_ferredoxin-like_sf"/>
</dbReference>
<feature type="domain" description="2Fe-2S ferredoxin-type" evidence="8">
    <location>
        <begin position="238"/>
        <end position="321"/>
    </location>
</feature>
<dbReference type="PROSITE" id="PS51384">
    <property type="entry name" value="FAD_FR"/>
    <property type="match status" value="1"/>
</dbReference>
<organism evidence="10 11">
    <name type="scientific">Microbacterium nanhaiense</name>
    <dbReference type="NCBI Taxonomy" id="1301026"/>
    <lineage>
        <taxon>Bacteria</taxon>
        <taxon>Bacillati</taxon>
        <taxon>Actinomycetota</taxon>
        <taxon>Actinomycetes</taxon>
        <taxon>Micrococcales</taxon>
        <taxon>Microbacteriaceae</taxon>
        <taxon>Microbacterium</taxon>
    </lineage>
</organism>